<reference evidence="3" key="1">
    <citation type="submission" date="2019-04" db="EMBL/GenBank/DDBJ databases">
        <title>Evolution of Biomass-Degrading Anaerobic Consortia Revealed by Metagenomics.</title>
        <authorList>
            <person name="Peng X."/>
        </authorList>
    </citation>
    <scope>NUCLEOTIDE SEQUENCE</scope>
    <source>
        <strain evidence="3">SIG311</strain>
    </source>
</reference>
<dbReference type="CDD" id="cd00093">
    <property type="entry name" value="HTH_XRE"/>
    <property type="match status" value="1"/>
</dbReference>
<dbReference type="InterPro" id="IPR001387">
    <property type="entry name" value="Cro/C1-type_HTH"/>
</dbReference>
<dbReference type="SMART" id="SM00530">
    <property type="entry name" value="HTH_XRE"/>
    <property type="match status" value="1"/>
</dbReference>
<feature type="domain" description="HTH cro/C1-type" evidence="2">
    <location>
        <begin position="10"/>
        <end position="67"/>
    </location>
</feature>
<dbReference type="AlphaFoldDB" id="A0A927U8Y3"/>
<dbReference type="SUPFAM" id="SSF47413">
    <property type="entry name" value="lambda repressor-like DNA-binding domains"/>
    <property type="match status" value="1"/>
</dbReference>
<protein>
    <submittedName>
        <fullName evidence="3">Helix-turn-helix transcriptional regulator</fullName>
    </submittedName>
</protein>
<sequence length="324" mass="38103">MDLKSFGSYMKWLRKQKNLTQLDVSLMANCALPTISRIENGDELVGKKLFDKLNEIFEGFGMSYDELTMEKIFRFKQARQELLKALKNGRQEDIENKLNTLQAYMESKDDLSDRIKRKKKQRKAKDEVKDWEMINYDSCDEIDKQYFVLAHLVHSRRKGLPLEQFLNEAIGIFELRRKIPRYEDIPKVKITDIEYELFFIIAKTHMALGDDKNAEIIFKGLLSNKGYVDSPKIKERFIEISEVMARLFMARKDYGRVNECLTFIFGEYISMSDTRIIYRSLCLQAEICQVNGDNNGVEMIDKFLLATENLMSHMLKEYRLKQIG</sequence>
<dbReference type="EMBL" id="SVER01000037">
    <property type="protein sequence ID" value="MBE5920561.1"/>
    <property type="molecule type" value="Genomic_DNA"/>
</dbReference>
<evidence type="ECO:0000313" key="4">
    <source>
        <dbReference type="Proteomes" id="UP000766246"/>
    </source>
</evidence>
<dbReference type="Proteomes" id="UP000766246">
    <property type="component" value="Unassembled WGS sequence"/>
</dbReference>
<evidence type="ECO:0000256" key="1">
    <source>
        <dbReference type="SAM" id="Coils"/>
    </source>
</evidence>
<organism evidence="3 4">
    <name type="scientific">Pseudobutyrivibrio ruminis</name>
    <dbReference type="NCBI Taxonomy" id="46206"/>
    <lineage>
        <taxon>Bacteria</taxon>
        <taxon>Bacillati</taxon>
        <taxon>Bacillota</taxon>
        <taxon>Clostridia</taxon>
        <taxon>Lachnospirales</taxon>
        <taxon>Lachnospiraceae</taxon>
        <taxon>Pseudobutyrivibrio</taxon>
    </lineage>
</organism>
<comment type="caution">
    <text evidence="3">The sequence shown here is derived from an EMBL/GenBank/DDBJ whole genome shotgun (WGS) entry which is preliminary data.</text>
</comment>
<gene>
    <name evidence="3" type="ORF">E7272_12065</name>
</gene>
<dbReference type="Pfam" id="PF01381">
    <property type="entry name" value="HTH_3"/>
    <property type="match status" value="1"/>
</dbReference>
<accession>A0A927U8Y3</accession>
<dbReference type="PROSITE" id="PS50943">
    <property type="entry name" value="HTH_CROC1"/>
    <property type="match status" value="1"/>
</dbReference>
<name>A0A927U8Y3_9FIRM</name>
<proteinExistence type="predicted"/>
<dbReference type="Gene3D" id="1.10.260.40">
    <property type="entry name" value="lambda repressor-like DNA-binding domains"/>
    <property type="match status" value="1"/>
</dbReference>
<dbReference type="GO" id="GO:0003677">
    <property type="term" value="F:DNA binding"/>
    <property type="evidence" value="ECO:0007669"/>
    <property type="project" value="InterPro"/>
</dbReference>
<keyword evidence="1" id="KW-0175">Coiled coil</keyword>
<dbReference type="InterPro" id="IPR010982">
    <property type="entry name" value="Lambda_DNA-bd_dom_sf"/>
</dbReference>
<evidence type="ECO:0000259" key="2">
    <source>
        <dbReference type="PROSITE" id="PS50943"/>
    </source>
</evidence>
<evidence type="ECO:0000313" key="3">
    <source>
        <dbReference type="EMBL" id="MBE5920561.1"/>
    </source>
</evidence>
<feature type="coiled-coil region" evidence="1">
    <location>
        <begin position="94"/>
        <end position="121"/>
    </location>
</feature>